<dbReference type="GO" id="GO:0030126">
    <property type="term" value="C:COPI vesicle coat"/>
    <property type="evidence" value="ECO:0007669"/>
    <property type="project" value="UniProtKB-UniRule"/>
</dbReference>
<comment type="subunit">
    <text evidence="3 12">Oligomeric complex that consists of at least the alpha, beta, beta', gamma, delta, epsilon and zeta subunits.</text>
</comment>
<accession>A0AAD9IAN2</accession>
<dbReference type="GO" id="GO:0006891">
    <property type="term" value="P:intra-Golgi vesicle-mediated transport"/>
    <property type="evidence" value="ECO:0007669"/>
    <property type="project" value="TreeGrafter"/>
</dbReference>
<dbReference type="AlphaFoldDB" id="A0AAD9IAN2"/>
<feature type="domain" description="AP complex mu/sigma subunit" evidence="13">
    <location>
        <begin position="10"/>
        <end position="163"/>
    </location>
</feature>
<evidence type="ECO:0000259" key="13">
    <source>
        <dbReference type="Pfam" id="PF01217"/>
    </source>
</evidence>
<comment type="similarity">
    <text evidence="2 12">Belongs to the adaptor complexes small subunit family.</text>
</comment>
<keyword evidence="6 12" id="KW-0931">ER-Golgi transport</keyword>
<evidence type="ECO:0000256" key="6">
    <source>
        <dbReference type="ARBA" id="ARBA00022892"/>
    </source>
</evidence>
<comment type="subcellular location">
    <subcellularLocation>
        <location evidence="12">Cytoplasm</location>
    </subcellularLocation>
    <subcellularLocation>
        <location evidence="1 12">Golgi apparatus membrane</location>
        <topology evidence="1 12">Peripheral membrane protein</topology>
        <orientation evidence="1 12">Cytoplasmic side</orientation>
    </subcellularLocation>
    <subcellularLocation>
        <location evidence="12">Cytoplasmic vesicle</location>
        <location evidence="12">COPI-coated vesicle membrane</location>
        <topology evidence="12">Peripheral membrane protein</topology>
        <orientation evidence="12">Cytoplasmic side</orientation>
    </subcellularLocation>
</comment>
<protein>
    <recommendedName>
        <fullName evidence="12">Coatomer subunit zeta</fullName>
    </recommendedName>
</protein>
<evidence type="ECO:0000256" key="8">
    <source>
        <dbReference type="ARBA" id="ARBA00023034"/>
    </source>
</evidence>
<evidence type="ECO:0000256" key="10">
    <source>
        <dbReference type="ARBA" id="ARBA00023329"/>
    </source>
</evidence>
<dbReference type="InterPro" id="IPR011012">
    <property type="entry name" value="Longin-like_dom_sf"/>
</dbReference>
<dbReference type="Pfam" id="PF01217">
    <property type="entry name" value="Clat_adaptor_s"/>
    <property type="match status" value="1"/>
</dbReference>
<name>A0AAD9IAN2_9PEZI</name>
<keyword evidence="8 12" id="KW-0333">Golgi apparatus</keyword>
<keyword evidence="10 12" id="KW-0968">Cytoplasmic vesicle</keyword>
<keyword evidence="15" id="KW-1185">Reference proteome</keyword>
<sequence>MVAPISLYSVNAILILSTENGERVFAKYYSPPHHATGQANQPATESPYADLKAQKAFEKGLLEKAGKGASGEIILYDNRVVLYKIESDVGIYVVGNADENEVLLYNALLALRDTLHLLYRANVDRRTIVENYDLTGLAIDELCDDGVILETDPTIILSRVSKAPTQDVVPLGRIDPFSEQGVKSLAQIGQAKLTDWLRQGL</sequence>
<dbReference type="InterPro" id="IPR022775">
    <property type="entry name" value="AP_mu_sigma_su"/>
</dbReference>
<keyword evidence="4 12" id="KW-0813">Transport</keyword>
<evidence type="ECO:0000256" key="3">
    <source>
        <dbReference type="ARBA" id="ARBA00011775"/>
    </source>
</evidence>
<dbReference type="GO" id="GO:0006886">
    <property type="term" value="P:intracellular protein transport"/>
    <property type="evidence" value="ECO:0007669"/>
    <property type="project" value="TreeGrafter"/>
</dbReference>
<evidence type="ECO:0000313" key="15">
    <source>
        <dbReference type="Proteomes" id="UP001217918"/>
    </source>
</evidence>
<dbReference type="InterPro" id="IPR039652">
    <property type="entry name" value="Coatomer_zeta"/>
</dbReference>
<dbReference type="PANTHER" id="PTHR11043:SF0">
    <property type="entry name" value="COATOMER SUBUNIT ZETA"/>
    <property type="match status" value="1"/>
</dbReference>
<evidence type="ECO:0000313" key="14">
    <source>
        <dbReference type="EMBL" id="KAK2073625.1"/>
    </source>
</evidence>
<comment type="function">
    <text evidence="11">The coatomer is a cytosolic protein complex that binds to dilysine motifs and reversibly associates with Golgi non-clathrin-coated vesicles, which further mediate biosynthetic protein transport from the ER, via the Golgi up to the trans Golgi network. Coatomer complex is required for budding from Golgi membranes, and is essential for the retrograde Golgi-to-ER transport of dilysine-tagged proteins. The zeta subunit may be involved in regulating the coat assembly and, hence, the rate of biosynthetic protein transport due to its association-dissociation properties with the coatomer complex.</text>
</comment>
<dbReference type="EMBL" id="JAQQPM010000007">
    <property type="protein sequence ID" value="KAK2073625.1"/>
    <property type="molecule type" value="Genomic_DNA"/>
</dbReference>
<evidence type="ECO:0000256" key="1">
    <source>
        <dbReference type="ARBA" id="ARBA00004255"/>
    </source>
</evidence>
<evidence type="ECO:0000256" key="9">
    <source>
        <dbReference type="ARBA" id="ARBA00023136"/>
    </source>
</evidence>
<dbReference type="GO" id="GO:0006890">
    <property type="term" value="P:retrograde vesicle-mediated transport, Golgi to endoplasmic reticulum"/>
    <property type="evidence" value="ECO:0007669"/>
    <property type="project" value="UniProtKB-UniRule"/>
</dbReference>
<keyword evidence="9 12" id="KW-0472">Membrane</keyword>
<dbReference type="GO" id="GO:0000139">
    <property type="term" value="C:Golgi membrane"/>
    <property type="evidence" value="ECO:0007669"/>
    <property type="project" value="UniProtKB-SubCell"/>
</dbReference>
<keyword evidence="7 12" id="KW-0653">Protein transport</keyword>
<comment type="caution">
    <text evidence="14">The sequence shown here is derived from an EMBL/GenBank/DDBJ whole genome shotgun (WGS) entry which is preliminary data.</text>
</comment>
<dbReference type="CDD" id="cd14829">
    <property type="entry name" value="Zeta-COP"/>
    <property type="match status" value="1"/>
</dbReference>
<evidence type="ECO:0000256" key="11">
    <source>
        <dbReference type="ARBA" id="ARBA00045555"/>
    </source>
</evidence>
<dbReference type="PANTHER" id="PTHR11043">
    <property type="entry name" value="ZETA-COAT PROTEIN"/>
    <property type="match status" value="1"/>
</dbReference>
<proteinExistence type="inferred from homology"/>
<evidence type="ECO:0000256" key="7">
    <source>
        <dbReference type="ARBA" id="ARBA00022927"/>
    </source>
</evidence>
<reference evidence="14" key="1">
    <citation type="journal article" date="2023" name="Mol. Plant Microbe Interact.">
        <title>Elucidating the Obligate Nature and Biological Capacity of an Invasive Fungal Corn Pathogen.</title>
        <authorList>
            <person name="MacCready J.S."/>
            <person name="Roggenkamp E.M."/>
            <person name="Gdanetz K."/>
            <person name="Chilvers M.I."/>
        </authorList>
    </citation>
    <scope>NUCLEOTIDE SEQUENCE</scope>
    <source>
        <strain evidence="14">PM02</strain>
    </source>
</reference>
<gene>
    <name evidence="14" type="ORF">P8C59_007896</name>
</gene>
<dbReference type="Gene3D" id="3.30.450.60">
    <property type="match status" value="1"/>
</dbReference>
<dbReference type="Proteomes" id="UP001217918">
    <property type="component" value="Unassembled WGS sequence"/>
</dbReference>
<dbReference type="SUPFAM" id="SSF64356">
    <property type="entry name" value="SNARE-like"/>
    <property type="match status" value="1"/>
</dbReference>
<evidence type="ECO:0000256" key="12">
    <source>
        <dbReference type="RuleBase" id="RU366053"/>
    </source>
</evidence>
<evidence type="ECO:0000256" key="2">
    <source>
        <dbReference type="ARBA" id="ARBA00006972"/>
    </source>
</evidence>
<evidence type="ECO:0000256" key="5">
    <source>
        <dbReference type="ARBA" id="ARBA00022490"/>
    </source>
</evidence>
<evidence type="ECO:0000256" key="4">
    <source>
        <dbReference type="ARBA" id="ARBA00022448"/>
    </source>
</evidence>
<dbReference type="FunFam" id="3.30.450.60:FF:000013">
    <property type="entry name" value="Coatomer subunit zeta"/>
    <property type="match status" value="1"/>
</dbReference>
<keyword evidence="5 12" id="KW-0963">Cytoplasm</keyword>
<organism evidence="14 15">
    <name type="scientific">Phyllachora maydis</name>
    <dbReference type="NCBI Taxonomy" id="1825666"/>
    <lineage>
        <taxon>Eukaryota</taxon>
        <taxon>Fungi</taxon>
        <taxon>Dikarya</taxon>
        <taxon>Ascomycota</taxon>
        <taxon>Pezizomycotina</taxon>
        <taxon>Sordariomycetes</taxon>
        <taxon>Sordariomycetidae</taxon>
        <taxon>Phyllachorales</taxon>
        <taxon>Phyllachoraceae</taxon>
        <taxon>Phyllachora</taxon>
    </lineage>
</organism>